<dbReference type="PANTHER" id="PTHR34759:SF1">
    <property type="entry name" value="SPERMATOGENESIS-ASSOCIATED PROTEIN 48"/>
    <property type="match status" value="1"/>
</dbReference>
<evidence type="ECO:0000256" key="1">
    <source>
        <dbReference type="SAM" id="MobiDB-lite"/>
    </source>
</evidence>
<keyword evidence="3" id="KW-1185">Reference proteome</keyword>
<accession>A0A8J4XBM3</accession>
<dbReference type="AlphaFoldDB" id="A0A8J4XBM3"/>
<feature type="region of interest" description="Disordered" evidence="1">
    <location>
        <begin position="150"/>
        <end position="190"/>
    </location>
</feature>
<sequence length="190" mass="21275">HSSRKGTDPGYPSPRGGDPLKSLRDAYTVPSKSMNKDFWYIYTSEAQSGYKFSPRLKPPLSLADPVRQCSTLKRYHSRPEIWQTLGPHWNRQQIRASYDVKKPFNFTSPCPKSGQIPLYSGVIGSENMDNIDIPGKDFIPLTVLRTIIPPDTPTAHRPTIPGYTGKSPHDRPNTLLTSQPSSMLSYQTTG</sequence>
<feature type="region of interest" description="Disordered" evidence="1">
    <location>
        <begin position="1"/>
        <end position="24"/>
    </location>
</feature>
<protein>
    <submittedName>
        <fullName evidence="2">Spermatogenesis-associated protein 48</fullName>
    </submittedName>
</protein>
<dbReference type="OrthoDB" id="5983862at2759"/>
<organism evidence="2 3">
    <name type="scientific">Clarias magur</name>
    <name type="common">Asian catfish</name>
    <name type="synonym">Macropteronotus magur</name>
    <dbReference type="NCBI Taxonomy" id="1594786"/>
    <lineage>
        <taxon>Eukaryota</taxon>
        <taxon>Metazoa</taxon>
        <taxon>Chordata</taxon>
        <taxon>Craniata</taxon>
        <taxon>Vertebrata</taxon>
        <taxon>Euteleostomi</taxon>
        <taxon>Actinopterygii</taxon>
        <taxon>Neopterygii</taxon>
        <taxon>Teleostei</taxon>
        <taxon>Ostariophysi</taxon>
        <taxon>Siluriformes</taxon>
        <taxon>Clariidae</taxon>
        <taxon>Clarias</taxon>
    </lineage>
</organism>
<evidence type="ECO:0000313" key="2">
    <source>
        <dbReference type="EMBL" id="KAF5900903.1"/>
    </source>
</evidence>
<name>A0A8J4XBM3_CLAMG</name>
<feature type="compositionally biased region" description="Polar residues" evidence="1">
    <location>
        <begin position="174"/>
        <end position="190"/>
    </location>
</feature>
<gene>
    <name evidence="2" type="ORF">DAT39_009350</name>
</gene>
<evidence type="ECO:0000313" key="3">
    <source>
        <dbReference type="Proteomes" id="UP000727407"/>
    </source>
</evidence>
<dbReference type="EMBL" id="QNUK01000124">
    <property type="protein sequence ID" value="KAF5900903.1"/>
    <property type="molecule type" value="Genomic_DNA"/>
</dbReference>
<dbReference type="PANTHER" id="PTHR34759">
    <property type="entry name" value="SPERMATOGENESIS-ASSOCIATED PROTEIN 48"/>
    <property type="match status" value="1"/>
</dbReference>
<dbReference type="Proteomes" id="UP000727407">
    <property type="component" value="Unassembled WGS sequence"/>
</dbReference>
<proteinExistence type="predicted"/>
<feature type="non-terminal residue" evidence="2">
    <location>
        <position position="1"/>
    </location>
</feature>
<dbReference type="InterPro" id="IPR027867">
    <property type="entry name" value="SPATA48"/>
</dbReference>
<dbReference type="Pfam" id="PF15073">
    <property type="entry name" value="SPATA48"/>
    <property type="match status" value="1"/>
</dbReference>
<feature type="non-terminal residue" evidence="2">
    <location>
        <position position="190"/>
    </location>
</feature>
<reference evidence="2" key="1">
    <citation type="submission" date="2020-07" db="EMBL/GenBank/DDBJ databases">
        <title>Clarias magur genome sequencing, assembly and annotation.</title>
        <authorList>
            <person name="Kushwaha B."/>
            <person name="Kumar R."/>
            <person name="Das P."/>
            <person name="Joshi C.G."/>
            <person name="Kumar D."/>
            <person name="Nagpure N.S."/>
            <person name="Pandey M."/>
            <person name="Agarwal S."/>
            <person name="Srivastava S."/>
            <person name="Singh M."/>
            <person name="Sahoo L."/>
            <person name="Jayasankar P."/>
            <person name="Meher P.K."/>
            <person name="Koringa P.G."/>
            <person name="Iquebal M.A."/>
            <person name="Das S.P."/>
            <person name="Bit A."/>
            <person name="Patnaik S."/>
            <person name="Patel N."/>
            <person name="Shah T.M."/>
            <person name="Hinsu A."/>
            <person name="Jena J.K."/>
        </authorList>
    </citation>
    <scope>NUCLEOTIDE SEQUENCE</scope>
    <source>
        <strain evidence="2">CIFAMagur01</strain>
        <tissue evidence="2">Testis</tissue>
    </source>
</reference>
<comment type="caution">
    <text evidence="2">The sequence shown here is derived from an EMBL/GenBank/DDBJ whole genome shotgun (WGS) entry which is preliminary data.</text>
</comment>